<keyword evidence="2" id="KW-0731">Sigma factor</keyword>
<name>A0ABM9GAM7_9BACL</name>
<evidence type="ECO:0000256" key="2">
    <source>
        <dbReference type="ARBA" id="ARBA00023082"/>
    </source>
</evidence>
<dbReference type="Pfam" id="PF04542">
    <property type="entry name" value="Sigma70_r2"/>
    <property type="match status" value="1"/>
</dbReference>
<dbReference type="SUPFAM" id="SSF88946">
    <property type="entry name" value="Sigma2 domain of RNA polymerase sigma factors"/>
    <property type="match status" value="1"/>
</dbReference>
<evidence type="ECO:0000313" key="8">
    <source>
        <dbReference type="Proteomes" id="UP001154322"/>
    </source>
</evidence>
<dbReference type="InterPro" id="IPR007627">
    <property type="entry name" value="RNA_pol_sigma70_r2"/>
</dbReference>
<feature type="compositionally biased region" description="Basic and acidic residues" evidence="5">
    <location>
        <begin position="219"/>
        <end position="238"/>
    </location>
</feature>
<dbReference type="RefSeq" id="WP_261948874.1">
    <property type="nucleotide sequence ID" value="NZ_CALYLO010000014.1"/>
</dbReference>
<evidence type="ECO:0000259" key="6">
    <source>
        <dbReference type="Pfam" id="PF04542"/>
    </source>
</evidence>
<dbReference type="EMBL" id="CALYLO010000014">
    <property type="protein sequence ID" value="CAH8249076.1"/>
    <property type="molecule type" value="Genomic_DNA"/>
</dbReference>
<evidence type="ECO:0000256" key="1">
    <source>
        <dbReference type="ARBA" id="ARBA00023015"/>
    </source>
</evidence>
<dbReference type="InterPro" id="IPR013325">
    <property type="entry name" value="RNA_pol_sigma_r2"/>
</dbReference>
<dbReference type="PANTHER" id="PTHR43133:SF8">
    <property type="entry name" value="RNA POLYMERASE SIGMA FACTOR HI_1459-RELATED"/>
    <property type="match status" value="1"/>
</dbReference>
<organism evidence="7 8">
    <name type="scientific">Paenibacillus melissococcoides</name>
    <dbReference type="NCBI Taxonomy" id="2912268"/>
    <lineage>
        <taxon>Bacteria</taxon>
        <taxon>Bacillati</taxon>
        <taxon>Bacillota</taxon>
        <taxon>Bacilli</taxon>
        <taxon>Bacillales</taxon>
        <taxon>Paenibacillaceae</taxon>
        <taxon>Paenibacillus</taxon>
    </lineage>
</organism>
<gene>
    <name evidence="7" type="ORF">WJ0W_006263</name>
</gene>
<evidence type="ECO:0000313" key="7">
    <source>
        <dbReference type="EMBL" id="CAH8249076.1"/>
    </source>
</evidence>
<keyword evidence="4" id="KW-0804">Transcription</keyword>
<reference evidence="7" key="1">
    <citation type="submission" date="2022-06" db="EMBL/GenBank/DDBJ databases">
        <authorList>
            <person name="Dietemann V."/>
            <person name="Ory F."/>
            <person name="Dainat B."/>
            <person name="Oberhansli S."/>
        </authorList>
    </citation>
    <scope>NUCLEOTIDE SEQUENCE</scope>
    <source>
        <strain evidence="7">Ena-SAMPLE-TAB-26-04-2022-14:26:32:270-5432</strain>
    </source>
</reference>
<keyword evidence="3" id="KW-0238">DNA-binding</keyword>
<evidence type="ECO:0000256" key="4">
    <source>
        <dbReference type="ARBA" id="ARBA00023163"/>
    </source>
</evidence>
<dbReference type="PANTHER" id="PTHR43133">
    <property type="entry name" value="RNA POLYMERASE ECF-TYPE SIGMA FACTO"/>
    <property type="match status" value="1"/>
</dbReference>
<comment type="caution">
    <text evidence="7">The sequence shown here is derived from an EMBL/GenBank/DDBJ whole genome shotgun (WGS) entry which is preliminary data.</text>
</comment>
<evidence type="ECO:0000256" key="5">
    <source>
        <dbReference type="SAM" id="MobiDB-lite"/>
    </source>
</evidence>
<keyword evidence="1" id="KW-0805">Transcription regulation</keyword>
<dbReference type="Gene3D" id="1.10.1740.10">
    <property type="match status" value="1"/>
</dbReference>
<keyword evidence="8" id="KW-1185">Reference proteome</keyword>
<accession>A0ABM9GAM7</accession>
<proteinExistence type="predicted"/>
<feature type="region of interest" description="Disordered" evidence="5">
    <location>
        <begin position="218"/>
        <end position="249"/>
    </location>
</feature>
<dbReference type="InterPro" id="IPR014284">
    <property type="entry name" value="RNA_pol_sigma-70_dom"/>
</dbReference>
<dbReference type="InterPro" id="IPR039425">
    <property type="entry name" value="RNA_pol_sigma-70-like"/>
</dbReference>
<sequence>MDEAELRRIIADVVEGDTQKFEQIVQFYQKPIFLYCYHMLGHYSEAEDSAQEAFLKAFRALAKYNPDIPFGAWLYKIAYHQCIDVIRKRKLVKYLPFFYRDDKENKPVDLQIEAHYFDEFVHRAMSKLSAEERNLLILRCVEDKLLKNGEAALIYVVPHNPKHIAELRFKPANFQNLSQLRGQMADNSLTIPESVNGNYKFNKAKVLFKSVLDMNPPSAKEKTAMEEKLRKQDEESNKEYAIMPVEMSD</sequence>
<protein>
    <submittedName>
        <fullName evidence="7">Sigma-70 family RNA polymerase sigma factor</fullName>
    </submittedName>
</protein>
<feature type="domain" description="RNA polymerase sigma-70 region 2" evidence="6">
    <location>
        <begin position="27"/>
        <end position="90"/>
    </location>
</feature>
<dbReference type="Proteomes" id="UP001154322">
    <property type="component" value="Unassembled WGS sequence"/>
</dbReference>
<dbReference type="NCBIfam" id="TIGR02937">
    <property type="entry name" value="sigma70-ECF"/>
    <property type="match status" value="1"/>
</dbReference>
<evidence type="ECO:0000256" key="3">
    <source>
        <dbReference type="ARBA" id="ARBA00023125"/>
    </source>
</evidence>